<comment type="similarity">
    <text evidence="1">Belongs to the enoyl-CoA hydratase/isomerase family.</text>
</comment>
<dbReference type="SUPFAM" id="SSF52096">
    <property type="entry name" value="ClpP/crotonase"/>
    <property type="match status" value="1"/>
</dbReference>
<dbReference type="Gene3D" id="3.90.226.10">
    <property type="entry name" value="2-enoyl-CoA Hydratase, Chain A, domain 1"/>
    <property type="match status" value="1"/>
</dbReference>
<dbReference type="Proteomes" id="UP000215137">
    <property type="component" value="Chromosome"/>
</dbReference>
<protein>
    <recommendedName>
        <fullName evidence="4">Crotonase</fullName>
    </recommendedName>
</protein>
<dbReference type="GO" id="GO:0003824">
    <property type="term" value="F:catalytic activity"/>
    <property type="evidence" value="ECO:0007669"/>
    <property type="project" value="UniProtKB-ARBA"/>
</dbReference>
<dbReference type="InterPro" id="IPR029045">
    <property type="entry name" value="ClpP/crotonase-like_dom_sf"/>
</dbReference>
<reference evidence="2 3" key="1">
    <citation type="submission" date="2017-08" db="EMBL/GenBank/DDBJ databases">
        <title>Complete Genome Sequence of Bacillus kochii Oregon-R-modENCODE STRAIN BDGP4, isolated from Drosophila melanogaster gut.</title>
        <authorList>
            <person name="Wan K.H."/>
            <person name="Yu C."/>
            <person name="Park S."/>
            <person name="Hammonds A.S."/>
            <person name="Booth B.W."/>
            <person name="Celniker S.E."/>
        </authorList>
    </citation>
    <scope>NUCLEOTIDE SEQUENCE [LARGE SCALE GENOMIC DNA]</scope>
    <source>
        <strain evidence="2 3">BDGP4</strain>
    </source>
</reference>
<evidence type="ECO:0000313" key="3">
    <source>
        <dbReference type="Proteomes" id="UP000215137"/>
    </source>
</evidence>
<evidence type="ECO:0000256" key="1">
    <source>
        <dbReference type="ARBA" id="ARBA00005254"/>
    </source>
</evidence>
<dbReference type="PANTHER" id="PTHR43802:SF1">
    <property type="entry name" value="IP11341P-RELATED"/>
    <property type="match status" value="1"/>
</dbReference>
<proteinExistence type="inferred from homology"/>
<dbReference type="EMBL" id="CP022983">
    <property type="protein sequence ID" value="ASV69718.1"/>
    <property type="molecule type" value="Genomic_DNA"/>
</dbReference>
<organism evidence="2 3">
    <name type="scientific">Cytobacillus kochii</name>
    <dbReference type="NCBI Taxonomy" id="859143"/>
    <lineage>
        <taxon>Bacteria</taxon>
        <taxon>Bacillati</taxon>
        <taxon>Bacillota</taxon>
        <taxon>Bacilli</taxon>
        <taxon>Bacillales</taxon>
        <taxon>Bacillaceae</taxon>
        <taxon>Cytobacillus</taxon>
    </lineage>
</organism>
<dbReference type="AlphaFoldDB" id="A0A248TNA4"/>
<sequence>MLVVVGFKKIYMGGYQMSELSVLKERKGRIAYIILNRPEKLNALNNQLLTELDQALNEIEQDDSISVVIIKGSGRAFSVGYDVGKYSHPTVTEDRDKLEEFTKRWLRIWAFPKPIIAQVHGYALAGGTQLLASCDFVITAENAKFGFPSLPLGGGFVGIYWGWHIGHQRAKLLDLTAGSRITGIEATEYGFAARCFKEDELEDKTLEIAKGIAKTPLDILKLKKQAHNRVMDIQGFRTSVMFGPEQDAIIHTTEGIQSIREKINELGLKSTIQWFNEQEI</sequence>
<evidence type="ECO:0000313" key="2">
    <source>
        <dbReference type="EMBL" id="ASV69718.1"/>
    </source>
</evidence>
<dbReference type="KEGG" id="bko:CKF48_21860"/>
<dbReference type="InterPro" id="IPR001753">
    <property type="entry name" value="Enoyl-CoA_hydra/iso"/>
</dbReference>
<dbReference type="PANTHER" id="PTHR43802">
    <property type="entry name" value="ENOYL-COA HYDRATASE"/>
    <property type="match status" value="1"/>
</dbReference>
<dbReference type="CDD" id="cd06558">
    <property type="entry name" value="crotonase-like"/>
    <property type="match status" value="1"/>
</dbReference>
<evidence type="ECO:0008006" key="4">
    <source>
        <dbReference type="Google" id="ProtNLM"/>
    </source>
</evidence>
<dbReference type="Pfam" id="PF00378">
    <property type="entry name" value="ECH_1"/>
    <property type="match status" value="1"/>
</dbReference>
<gene>
    <name evidence="2" type="ORF">CKF48_21860</name>
</gene>
<accession>A0A248TNA4</accession>
<name>A0A248TNA4_9BACI</name>
<keyword evidence="3" id="KW-1185">Reference proteome</keyword>